<dbReference type="PANTHER" id="PTHR14413">
    <property type="entry name" value="RIBOSOMAL PROTEIN L17"/>
    <property type="match status" value="1"/>
</dbReference>
<keyword evidence="9" id="KW-1185">Reference proteome</keyword>
<dbReference type="NCBIfam" id="TIGR00059">
    <property type="entry name" value="L17"/>
    <property type="match status" value="1"/>
</dbReference>
<proteinExistence type="inferred from homology"/>
<protein>
    <recommendedName>
        <fullName evidence="4">Large ribosomal subunit protein bL17c</fullName>
    </recommendedName>
    <alternativeName>
        <fullName evidence="5">50S ribosomal protein L17, chloroplastic</fullName>
    </alternativeName>
    <alternativeName>
        <fullName evidence="6">CL17</fullName>
    </alternativeName>
</protein>
<evidence type="ECO:0000256" key="3">
    <source>
        <dbReference type="ARBA" id="ARBA00023274"/>
    </source>
</evidence>
<dbReference type="HAMAP" id="MF_01368">
    <property type="entry name" value="Ribosomal_bL17"/>
    <property type="match status" value="1"/>
</dbReference>
<dbReference type="InterPro" id="IPR000456">
    <property type="entry name" value="Ribosomal_bL17"/>
</dbReference>
<dbReference type="FunFam" id="3.90.1030.10:FF:000001">
    <property type="entry name" value="50S ribosomal protein L17"/>
    <property type="match status" value="1"/>
</dbReference>
<evidence type="ECO:0000256" key="1">
    <source>
        <dbReference type="ARBA" id="ARBA00008777"/>
    </source>
</evidence>
<evidence type="ECO:0000256" key="7">
    <source>
        <dbReference type="RuleBase" id="RU000660"/>
    </source>
</evidence>
<dbReference type="OrthoDB" id="275000at2759"/>
<dbReference type="GO" id="GO:0022625">
    <property type="term" value="C:cytosolic large ribosomal subunit"/>
    <property type="evidence" value="ECO:0007669"/>
    <property type="project" value="TreeGrafter"/>
</dbReference>
<evidence type="ECO:0000256" key="6">
    <source>
        <dbReference type="ARBA" id="ARBA00082728"/>
    </source>
</evidence>
<reference evidence="8" key="2">
    <citation type="submission" date="2020-11" db="EMBL/GenBank/DDBJ databases">
        <authorList>
            <person name="Cecchin M."/>
            <person name="Marcolungo L."/>
            <person name="Rossato M."/>
            <person name="Girolomoni L."/>
            <person name="Cosentino E."/>
            <person name="Cuine S."/>
            <person name="Li-Beisson Y."/>
            <person name="Delledonne M."/>
            <person name="Ballottari M."/>
        </authorList>
    </citation>
    <scope>NUCLEOTIDE SEQUENCE</scope>
    <source>
        <strain evidence="8">211/11P</strain>
        <tissue evidence="8">Whole cell</tissue>
    </source>
</reference>
<reference evidence="8" key="1">
    <citation type="journal article" date="2019" name="Plant J.">
        <title>Chlorella vulgaris genome assembly and annotation reveals the molecular basis for metabolic acclimation to high light conditions.</title>
        <authorList>
            <person name="Cecchin M."/>
            <person name="Marcolungo L."/>
            <person name="Rossato M."/>
            <person name="Girolomoni L."/>
            <person name="Cosentino E."/>
            <person name="Cuine S."/>
            <person name="Li-Beisson Y."/>
            <person name="Delledonne M."/>
            <person name="Ballottari M."/>
        </authorList>
    </citation>
    <scope>NUCLEOTIDE SEQUENCE</scope>
    <source>
        <strain evidence="8">211/11P</strain>
    </source>
</reference>
<name>A0A9D4YY05_CHLVU</name>
<dbReference type="GO" id="GO:0003735">
    <property type="term" value="F:structural constituent of ribosome"/>
    <property type="evidence" value="ECO:0007669"/>
    <property type="project" value="InterPro"/>
</dbReference>
<dbReference type="InterPro" id="IPR036373">
    <property type="entry name" value="Ribosomal_bL17_sf"/>
</dbReference>
<dbReference type="Pfam" id="PF01196">
    <property type="entry name" value="Ribosomal_L17"/>
    <property type="match status" value="1"/>
</dbReference>
<dbReference type="PANTHER" id="PTHR14413:SF16">
    <property type="entry name" value="LARGE RIBOSOMAL SUBUNIT PROTEIN BL17M"/>
    <property type="match status" value="1"/>
</dbReference>
<sequence length="183" mass="20251">MSVFTYAPMRAALPQAVARPQQRLTLSLPSFEGMRVSRNMPCMQPAADTSSSSSLAAPQNGGKVFAMRHGNKLARLGRPADQRKALIRGLVTEVLRHGKIQTTKTKAKAIRKFVDKMIGLAKDGSLHARRQALGFVYDPELVKSLFEQVPTRYSERNGGYCRVQPVTQPRRGDNVEMATIELV</sequence>
<dbReference type="EMBL" id="SIDB01000006">
    <property type="protein sequence ID" value="KAI3431464.1"/>
    <property type="molecule type" value="Genomic_DNA"/>
</dbReference>
<organism evidence="8 9">
    <name type="scientific">Chlorella vulgaris</name>
    <name type="common">Green alga</name>
    <dbReference type="NCBI Taxonomy" id="3077"/>
    <lineage>
        <taxon>Eukaryota</taxon>
        <taxon>Viridiplantae</taxon>
        <taxon>Chlorophyta</taxon>
        <taxon>core chlorophytes</taxon>
        <taxon>Trebouxiophyceae</taxon>
        <taxon>Chlorellales</taxon>
        <taxon>Chlorellaceae</taxon>
        <taxon>Chlorella clade</taxon>
        <taxon>Chlorella</taxon>
    </lineage>
</organism>
<comment type="similarity">
    <text evidence="1 7">Belongs to the bacterial ribosomal protein bL17 family.</text>
</comment>
<gene>
    <name evidence="8" type="ORF">D9Q98_004516</name>
</gene>
<dbReference type="GO" id="GO:0006412">
    <property type="term" value="P:translation"/>
    <property type="evidence" value="ECO:0007669"/>
    <property type="project" value="InterPro"/>
</dbReference>
<evidence type="ECO:0000256" key="2">
    <source>
        <dbReference type="ARBA" id="ARBA00022980"/>
    </source>
</evidence>
<evidence type="ECO:0000313" key="9">
    <source>
        <dbReference type="Proteomes" id="UP001055712"/>
    </source>
</evidence>
<evidence type="ECO:0000313" key="8">
    <source>
        <dbReference type="EMBL" id="KAI3431464.1"/>
    </source>
</evidence>
<evidence type="ECO:0000256" key="4">
    <source>
        <dbReference type="ARBA" id="ARBA00072708"/>
    </source>
</evidence>
<dbReference type="Gene3D" id="3.90.1030.10">
    <property type="entry name" value="Ribosomal protein L17"/>
    <property type="match status" value="1"/>
</dbReference>
<dbReference type="AlphaFoldDB" id="A0A9D4YY05"/>
<accession>A0A9D4YY05</accession>
<dbReference type="Proteomes" id="UP001055712">
    <property type="component" value="Unassembled WGS sequence"/>
</dbReference>
<dbReference type="SUPFAM" id="SSF64263">
    <property type="entry name" value="Prokaryotic ribosomal protein L17"/>
    <property type="match status" value="1"/>
</dbReference>
<keyword evidence="3 7" id="KW-0687">Ribonucleoprotein</keyword>
<evidence type="ECO:0000256" key="5">
    <source>
        <dbReference type="ARBA" id="ARBA00077677"/>
    </source>
</evidence>
<keyword evidence="2 7" id="KW-0689">Ribosomal protein</keyword>
<comment type="caution">
    <text evidence="8">The sequence shown here is derived from an EMBL/GenBank/DDBJ whole genome shotgun (WGS) entry which is preliminary data.</text>
</comment>